<sequence>MFSRFSLLVLCFCCASVCAKICRSTDIRTHVGQFDKLKNCTKVVGFLKLVLLEDVPYYPSFPELREITGYLLVFFVTNVYDLGDIFPNLLVIRGNILLQENSLIIHHNNRMKQAKKVVTPRVTQSRGKSVIWTIFKKMRL</sequence>
<comment type="caution">
    <text evidence="3">The sequence shown here is derived from an EMBL/GenBank/DDBJ whole genome shotgun (WGS) entry which is preliminary data.</text>
</comment>
<dbReference type="Proteomes" id="UP001516400">
    <property type="component" value="Unassembled WGS sequence"/>
</dbReference>
<proteinExistence type="predicted"/>
<accession>A0ABD2MIU1</accession>
<feature type="chain" id="PRO_5044850696" description="Receptor L-domain domain-containing protein" evidence="1">
    <location>
        <begin position="20"/>
        <end position="140"/>
    </location>
</feature>
<reference evidence="3 4" key="1">
    <citation type="journal article" date="2021" name="BMC Biol.">
        <title>Horizontally acquired antibacterial genes associated with adaptive radiation of ladybird beetles.</title>
        <authorList>
            <person name="Li H.S."/>
            <person name="Tang X.F."/>
            <person name="Huang Y.H."/>
            <person name="Xu Z.Y."/>
            <person name="Chen M.L."/>
            <person name="Du X.Y."/>
            <person name="Qiu B.Y."/>
            <person name="Chen P.T."/>
            <person name="Zhang W."/>
            <person name="Slipinski A."/>
            <person name="Escalona H.E."/>
            <person name="Waterhouse R.M."/>
            <person name="Zwick A."/>
            <person name="Pang H."/>
        </authorList>
    </citation>
    <scope>NUCLEOTIDE SEQUENCE [LARGE SCALE GENOMIC DNA]</scope>
    <source>
        <strain evidence="3">SYSU2018</strain>
    </source>
</reference>
<dbReference type="SUPFAM" id="SSF52058">
    <property type="entry name" value="L domain-like"/>
    <property type="match status" value="1"/>
</dbReference>
<dbReference type="Gene3D" id="3.80.20.20">
    <property type="entry name" value="Receptor L-domain"/>
    <property type="match status" value="1"/>
</dbReference>
<keyword evidence="4" id="KW-1185">Reference proteome</keyword>
<protein>
    <recommendedName>
        <fullName evidence="2">Receptor L-domain domain-containing protein</fullName>
    </recommendedName>
</protein>
<keyword evidence="1" id="KW-0732">Signal</keyword>
<feature type="signal peptide" evidence="1">
    <location>
        <begin position="1"/>
        <end position="19"/>
    </location>
</feature>
<evidence type="ECO:0000313" key="3">
    <source>
        <dbReference type="EMBL" id="KAL3266264.1"/>
    </source>
</evidence>
<organism evidence="3 4">
    <name type="scientific">Cryptolaemus montrouzieri</name>
    <dbReference type="NCBI Taxonomy" id="559131"/>
    <lineage>
        <taxon>Eukaryota</taxon>
        <taxon>Metazoa</taxon>
        <taxon>Ecdysozoa</taxon>
        <taxon>Arthropoda</taxon>
        <taxon>Hexapoda</taxon>
        <taxon>Insecta</taxon>
        <taxon>Pterygota</taxon>
        <taxon>Neoptera</taxon>
        <taxon>Endopterygota</taxon>
        <taxon>Coleoptera</taxon>
        <taxon>Polyphaga</taxon>
        <taxon>Cucujiformia</taxon>
        <taxon>Coccinelloidea</taxon>
        <taxon>Coccinellidae</taxon>
        <taxon>Scymninae</taxon>
        <taxon>Scymnini</taxon>
        <taxon>Cryptolaemus</taxon>
    </lineage>
</organism>
<dbReference type="InterPro" id="IPR000494">
    <property type="entry name" value="Rcpt_L-dom"/>
</dbReference>
<dbReference type="EMBL" id="JABFTP020000001">
    <property type="protein sequence ID" value="KAL3266264.1"/>
    <property type="molecule type" value="Genomic_DNA"/>
</dbReference>
<evidence type="ECO:0000259" key="2">
    <source>
        <dbReference type="Pfam" id="PF01030"/>
    </source>
</evidence>
<name>A0ABD2MIU1_9CUCU</name>
<evidence type="ECO:0000256" key="1">
    <source>
        <dbReference type="SAM" id="SignalP"/>
    </source>
</evidence>
<feature type="domain" description="Receptor L-domain" evidence="2">
    <location>
        <begin position="39"/>
        <end position="116"/>
    </location>
</feature>
<gene>
    <name evidence="3" type="ORF">HHI36_010444</name>
</gene>
<dbReference type="Pfam" id="PF01030">
    <property type="entry name" value="Recep_L_domain"/>
    <property type="match status" value="1"/>
</dbReference>
<dbReference type="InterPro" id="IPR036941">
    <property type="entry name" value="Rcpt_L-dom_sf"/>
</dbReference>
<evidence type="ECO:0000313" key="4">
    <source>
        <dbReference type="Proteomes" id="UP001516400"/>
    </source>
</evidence>
<dbReference type="AlphaFoldDB" id="A0ABD2MIU1"/>